<keyword evidence="5" id="KW-1185">Reference proteome</keyword>
<dbReference type="InterPro" id="IPR013784">
    <property type="entry name" value="Carb-bd-like_fold"/>
</dbReference>
<evidence type="ECO:0000256" key="2">
    <source>
        <dbReference type="ARBA" id="ARBA00006330"/>
    </source>
</evidence>
<dbReference type="PANTHER" id="PTHR10788">
    <property type="entry name" value="TREHALOSE-6-PHOSPHATE SYNTHASE"/>
    <property type="match status" value="1"/>
</dbReference>
<reference evidence="4" key="2">
    <citation type="submission" date="2021-05" db="EMBL/GenBank/DDBJ databases">
        <authorList>
            <person name="Pain A."/>
        </authorList>
    </citation>
    <scope>NUCLEOTIDE SEQUENCE</scope>
    <source>
        <strain evidence="4">1802A</strain>
    </source>
</reference>
<dbReference type="Proteomes" id="UP001195914">
    <property type="component" value="Unassembled WGS sequence"/>
</dbReference>
<dbReference type="Pfam" id="PF00982">
    <property type="entry name" value="Glyco_transf_20"/>
    <property type="match status" value="1"/>
</dbReference>
<dbReference type="FunFam" id="3.40.50.1000:FF:000052">
    <property type="entry name" value="Alpha,alpha-trehalose-phosphate synthase [UDP-forming] 6"/>
    <property type="match status" value="1"/>
</dbReference>
<dbReference type="SUPFAM" id="SSF56784">
    <property type="entry name" value="HAD-like"/>
    <property type="match status" value="1"/>
</dbReference>
<dbReference type="EMBL" id="JAHBMH010000033">
    <property type="protein sequence ID" value="KAK1937619.1"/>
    <property type="molecule type" value="Genomic_DNA"/>
</dbReference>
<dbReference type="CDD" id="cd03788">
    <property type="entry name" value="GT20_TPS"/>
    <property type="match status" value="1"/>
</dbReference>
<dbReference type="GO" id="GO:2001070">
    <property type="term" value="F:starch binding"/>
    <property type="evidence" value="ECO:0007669"/>
    <property type="project" value="InterPro"/>
</dbReference>
<comment type="caution">
    <text evidence="4">The sequence shown here is derived from an EMBL/GenBank/DDBJ whole genome shotgun (WGS) entry which is preliminary data.</text>
</comment>
<dbReference type="InterPro" id="IPR023214">
    <property type="entry name" value="HAD_sf"/>
</dbReference>
<dbReference type="PROSITE" id="PS51166">
    <property type="entry name" value="CBM20"/>
    <property type="match status" value="1"/>
</dbReference>
<dbReference type="InterPro" id="IPR001830">
    <property type="entry name" value="Glyco_trans_20"/>
</dbReference>
<dbReference type="CDD" id="cd05467">
    <property type="entry name" value="CBM20"/>
    <property type="match status" value="1"/>
</dbReference>
<dbReference type="Pfam" id="PF00686">
    <property type="entry name" value="CBM_20"/>
    <property type="match status" value="1"/>
</dbReference>
<dbReference type="SMART" id="SM01065">
    <property type="entry name" value="CBM_2"/>
    <property type="match status" value="1"/>
</dbReference>
<dbReference type="GO" id="GO:0005829">
    <property type="term" value="C:cytosol"/>
    <property type="evidence" value="ECO:0007669"/>
    <property type="project" value="TreeGrafter"/>
</dbReference>
<name>A0AAD9GFQ6_BABDI</name>
<reference evidence="4" key="1">
    <citation type="journal article" date="2014" name="Nucleic Acids Res.">
        <title>The evolutionary dynamics of variant antigen genes in Babesia reveal a history of genomic innovation underlying host-parasite interaction.</title>
        <authorList>
            <person name="Jackson A.P."/>
            <person name="Otto T.D."/>
            <person name="Darby A."/>
            <person name="Ramaprasad A."/>
            <person name="Xia D."/>
            <person name="Echaide I.E."/>
            <person name="Farber M."/>
            <person name="Gahlot S."/>
            <person name="Gamble J."/>
            <person name="Gupta D."/>
            <person name="Gupta Y."/>
            <person name="Jackson L."/>
            <person name="Malandrin L."/>
            <person name="Malas T.B."/>
            <person name="Moussa E."/>
            <person name="Nair M."/>
            <person name="Reid A.J."/>
            <person name="Sanders M."/>
            <person name="Sharma J."/>
            <person name="Tracey A."/>
            <person name="Quail M.A."/>
            <person name="Weir W."/>
            <person name="Wastling J.M."/>
            <person name="Hall N."/>
            <person name="Willadsen P."/>
            <person name="Lingelbach K."/>
            <person name="Shiels B."/>
            <person name="Tait A."/>
            <person name="Berriman M."/>
            <person name="Allred D.R."/>
            <person name="Pain A."/>
        </authorList>
    </citation>
    <scope>NUCLEOTIDE SEQUENCE</scope>
    <source>
        <strain evidence="4">1802A</strain>
    </source>
</reference>
<comment type="similarity">
    <text evidence="1">In the N-terminal section; belongs to the glycosyltransferase 20 family.</text>
</comment>
<dbReference type="PANTHER" id="PTHR10788:SF94">
    <property type="entry name" value="ALPHA,ALPHA-TREHALOSE-PHOSPHATE SYNTHASE [UDP-FORMING] 5"/>
    <property type="match status" value="1"/>
</dbReference>
<dbReference type="Gene3D" id="3.40.50.1000">
    <property type="entry name" value="HAD superfamily/HAD-like"/>
    <property type="match status" value="1"/>
</dbReference>
<dbReference type="Gene3D" id="2.60.40.10">
    <property type="entry name" value="Immunoglobulins"/>
    <property type="match status" value="1"/>
</dbReference>
<comment type="similarity">
    <text evidence="2">In the C-terminal section; belongs to the trehalose phosphatase family.</text>
</comment>
<dbReference type="NCBIfam" id="TIGR00685">
    <property type="entry name" value="T6PP"/>
    <property type="match status" value="1"/>
</dbReference>
<dbReference type="InterPro" id="IPR013783">
    <property type="entry name" value="Ig-like_fold"/>
</dbReference>
<dbReference type="Gene3D" id="3.30.70.1020">
    <property type="entry name" value="Trehalose-6-phosphate phosphatase related protein, domain 2"/>
    <property type="match status" value="1"/>
</dbReference>
<dbReference type="AlphaFoldDB" id="A0AAD9GFQ6"/>
<accession>A0AAD9GFQ6</accession>
<evidence type="ECO:0000256" key="1">
    <source>
        <dbReference type="ARBA" id="ARBA00005409"/>
    </source>
</evidence>
<evidence type="ECO:0000313" key="4">
    <source>
        <dbReference type="EMBL" id="KAK1937619.1"/>
    </source>
</evidence>
<dbReference type="SUPFAM" id="SSF49452">
    <property type="entry name" value="Starch-binding domain-like"/>
    <property type="match status" value="1"/>
</dbReference>
<gene>
    <name evidence="4" type="ORF">X943_003386</name>
</gene>
<sequence length="969" mass="111553">MVFYTAVHFRCRGKLEFGNKLAVVGDHVALGNWDVKQAHGLQKSVIVDEVWNSVAPAHLPLKERRQYRYAVLNGVGDFVRWHEEDVRYVEPTGNDMIVEDDYGYFRSECSSFSGLTEESTATHRRGCGSDDDVNDNVSLKVIQLLQRLDVDPTHNVYFVTSRLPIQVYRRSDGSFDIRHSNTPLTTTLWHVRHRYRNKMRFIGSCMIVSGTDDPNCDSNRAADGGQSKEAQNGEFTDKEKVELRRLLLQHDCIPVFIPTEEQNRSLQFCKEHLWNLFYNIGLWDVNEQNEFNWGLWNAYASVNRKYAAVVTEYASETDFFWVHDYKLLMVPHFITRKMKRANIGIFMHAMFPPYSLFACLAVREALLRSMLCADLIGFQFFGFARHFLTCCKRLLGLDHTSKPGGMLDIEYNGREVMILLSHTHIQPELMAARLDEKSGVPALVDEFRQKWNNRFIVASVDRDIRLAGLFLKFKAFRKYLSQYPDVRGKVLLVQYVCAADTLWECRTDVVATLKSMVESINAEYGETHIILQFNVGHAQKYALFVAADCFLDTSIRGGINMCALEYIYCRQGKPASAIISEFVGFSKMLLSAIRVNPWHVESVMDALDNAMSFKPEDRIAVCKRDFEYIVSNDTVSWVDHFVRELFCARKKQDMLHRTWGFGKTYRTYSVASGFQLLDTDHVVRQYQAAKRRLIFLDCEGTLCPSIWENPPRSSQDFESTIRFQTAPLECNVASIQALASNPLNVVVVISGQNRNRMENLWFPDQQQLGICAGYGLYYRVPSITGNEWVCMLEHLDEKWKEPVLQIMEQYVHRTPGSYVENMDIMVVFQYHHTDPEFGATQSNELCTVLRDIMAPYPVDVQWSKWNVQVKHKGISKGAAFLNIAERSSAIHGDFDFVLCIGDHRSDEEMFKALETLDRRIHGPIDTHNRTNCAEARYISCTVGMKPSKAMYYLNDYMEVSELLSTLTHY</sequence>
<evidence type="ECO:0000313" key="5">
    <source>
        <dbReference type="Proteomes" id="UP001195914"/>
    </source>
</evidence>
<dbReference type="Gene3D" id="3.40.50.2000">
    <property type="entry name" value="Glycogen Phosphorylase B"/>
    <property type="match status" value="2"/>
</dbReference>
<dbReference type="SUPFAM" id="SSF53756">
    <property type="entry name" value="UDP-Glycosyltransferase/glycogen phosphorylase"/>
    <property type="match status" value="1"/>
</dbReference>
<evidence type="ECO:0000259" key="3">
    <source>
        <dbReference type="PROSITE" id="PS51166"/>
    </source>
</evidence>
<feature type="domain" description="CBM20" evidence="3">
    <location>
        <begin position="1"/>
        <end position="107"/>
    </location>
</feature>
<organism evidence="4 5">
    <name type="scientific">Babesia divergens</name>
    <dbReference type="NCBI Taxonomy" id="32595"/>
    <lineage>
        <taxon>Eukaryota</taxon>
        <taxon>Sar</taxon>
        <taxon>Alveolata</taxon>
        <taxon>Apicomplexa</taxon>
        <taxon>Aconoidasida</taxon>
        <taxon>Piroplasmida</taxon>
        <taxon>Babesiidae</taxon>
        <taxon>Babesia</taxon>
    </lineage>
</organism>
<dbReference type="Pfam" id="PF02358">
    <property type="entry name" value="Trehalose_PPase"/>
    <property type="match status" value="1"/>
</dbReference>
<dbReference type="GO" id="GO:0005992">
    <property type="term" value="P:trehalose biosynthetic process"/>
    <property type="evidence" value="ECO:0007669"/>
    <property type="project" value="InterPro"/>
</dbReference>
<dbReference type="GO" id="GO:0004805">
    <property type="term" value="F:trehalose-phosphatase activity"/>
    <property type="evidence" value="ECO:0007669"/>
    <property type="project" value="TreeGrafter"/>
</dbReference>
<proteinExistence type="inferred from homology"/>
<dbReference type="InterPro" id="IPR036412">
    <property type="entry name" value="HAD-like_sf"/>
</dbReference>
<dbReference type="InterPro" id="IPR002044">
    <property type="entry name" value="CBM20"/>
</dbReference>
<dbReference type="InterPro" id="IPR003337">
    <property type="entry name" value="Trehalose_PPase"/>
</dbReference>
<protein>
    <submittedName>
        <fullName evidence="4">Trehalose-6-phosphate synthase domain containing protein</fullName>
    </submittedName>
</protein>